<dbReference type="Proteomes" id="UP000195557">
    <property type="component" value="Unassembled WGS sequence"/>
</dbReference>
<dbReference type="EMBL" id="KZ155820">
    <property type="protein sequence ID" value="OUS44441.1"/>
    <property type="molecule type" value="Genomic_DNA"/>
</dbReference>
<reference evidence="2" key="1">
    <citation type="submission" date="2017-04" db="EMBL/GenBank/DDBJ databases">
        <title>Population genomics of picophytoplankton unveils novel chromosome hypervariability.</title>
        <authorList>
            <consortium name="DOE Joint Genome Institute"/>
            <person name="Blanc-Mathieu R."/>
            <person name="Krasovec M."/>
            <person name="Hebrard M."/>
            <person name="Yau S."/>
            <person name="Desgranges E."/>
            <person name="Martin J."/>
            <person name="Schackwitz W."/>
            <person name="Kuo A."/>
            <person name="Salin G."/>
            <person name="Donnadieu C."/>
            <person name="Desdevises Y."/>
            <person name="Sanchez-Ferandin S."/>
            <person name="Moreau H."/>
            <person name="Rivals E."/>
            <person name="Grigoriev I.V."/>
            <person name="Grimsley N."/>
            <person name="Eyre-Walker A."/>
            <person name="Piganeau G."/>
        </authorList>
    </citation>
    <scope>NUCLEOTIDE SEQUENCE [LARGE SCALE GENOMIC DNA]</scope>
    <source>
        <strain evidence="2">RCC 1115</strain>
    </source>
</reference>
<evidence type="ECO:0000256" key="1">
    <source>
        <dbReference type="SAM" id="Phobius"/>
    </source>
</evidence>
<protein>
    <submittedName>
        <fullName evidence="2">Uncharacterized protein</fullName>
    </submittedName>
</protein>
<keyword evidence="1" id="KW-0812">Transmembrane</keyword>
<dbReference type="AlphaFoldDB" id="A0A1Y5I4Q9"/>
<keyword evidence="1" id="KW-1133">Transmembrane helix</keyword>
<gene>
    <name evidence="2" type="ORF">BE221DRAFT_200839</name>
</gene>
<feature type="transmembrane region" description="Helical" evidence="1">
    <location>
        <begin position="354"/>
        <end position="376"/>
    </location>
</feature>
<name>A0A1Y5I4Q9_OSTTA</name>
<feature type="transmembrane region" description="Helical" evidence="1">
    <location>
        <begin position="433"/>
        <end position="454"/>
    </location>
</feature>
<organism evidence="2">
    <name type="scientific">Ostreococcus tauri</name>
    <name type="common">Marine green alga</name>
    <dbReference type="NCBI Taxonomy" id="70448"/>
    <lineage>
        <taxon>Eukaryota</taxon>
        <taxon>Viridiplantae</taxon>
        <taxon>Chlorophyta</taxon>
        <taxon>Mamiellophyceae</taxon>
        <taxon>Mamiellales</taxon>
        <taxon>Bathycoccaceae</taxon>
        <taxon>Ostreococcus</taxon>
    </lineage>
</organism>
<sequence length="479" mass="54416">MTKTYLYRLKQRDGSITFICQLDDTFTQDIKQSINLDTYALSGVLPAPLFLPVLLSVILKTIHKFVASRLENRVEQRMLDGQHSAETANFETEANNFVQVQQTVRTTLGALRYNINGDPTRLAWVSSDGVPTDTSPFRTQPMVDAIHAVLGPHRLISQHAQEVSFLTIQQTLEALFHELDTNLHLSGHVGQAWGPMSIHAFLHSPRTAQSLSYLDNIYQQSNGNFESFVDHLLQPTPFSETANGFEILYQLNNFAAVSQGTAELTAQNTAVLQLCSEMTSQQIQTLAEFLAFDYQGFLQNHRQRAIQLGKALRLHHQGQQEHPNKELRLHHLIGNNTLVRQKMKAYVLEPSKPIVPYVSVNTIPFHLITVLSFFAVREFFGMGMGMRNLPTRTPVQQPRPAPRFPPFPRFPDVALSQIRDNMRNRFQQVPWGVVQQFVTFACVGGLTITNPMFLPRLYMWSMCYPTVNVKHSLLCLKKF</sequence>
<evidence type="ECO:0000313" key="2">
    <source>
        <dbReference type="EMBL" id="OUS44441.1"/>
    </source>
</evidence>
<proteinExistence type="predicted"/>
<keyword evidence="1" id="KW-0472">Membrane</keyword>
<accession>A0A1Y5I4Q9</accession>